<evidence type="ECO:0000313" key="2">
    <source>
        <dbReference type="Proteomes" id="UP001241472"/>
    </source>
</evidence>
<accession>A0ABT9Q1Z8</accession>
<dbReference type="EMBL" id="JAUSRF010000039">
    <property type="protein sequence ID" value="MDP9840761.1"/>
    <property type="molecule type" value="Genomic_DNA"/>
</dbReference>
<dbReference type="Proteomes" id="UP001241472">
    <property type="component" value="Unassembled WGS sequence"/>
</dbReference>
<proteinExistence type="predicted"/>
<keyword evidence="2" id="KW-1185">Reference proteome</keyword>
<name>A0ABT9Q1Z8_9HYPH</name>
<organism evidence="1 2">
    <name type="scientific">Neorhizobium huautlense</name>
    <dbReference type="NCBI Taxonomy" id="67774"/>
    <lineage>
        <taxon>Bacteria</taxon>
        <taxon>Pseudomonadati</taxon>
        <taxon>Pseudomonadota</taxon>
        <taxon>Alphaproteobacteria</taxon>
        <taxon>Hyphomicrobiales</taxon>
        <taxon>Rhizobiaceae</taxon>
        <taxon>Rhizobium/Agrobacterium group</taxon>
        <taxon>Neorhizobium</taxon>
    </lineage>
</organism>
<evidence type="ECO:0000313" key="1">
    <source>
        <dbReference type="EMBL" id="MDP9840761.1"/>
    </source>
</evidence>
<sequence length="190" mass="19130">MLDSELLFVAAGNAPSDLNTLEKVAAALEDMDTALGGKLSSAATVGAGAGVDVSGSLSGGNLIVALKLATQAQAETGTDNTTGMSPLRTAQALAASRPVFARHSSAGVIAKQRGVSSITQLATGRYRCDFSAGRADANYAPGVIGSTDGSAPRIGLPRVGTMTTTSFEYDFINAGGTLVDPAMGVVFIME</sequence>
<gene>
    <name evidence="1" type="ORF">J2T09_005549</name>
</gene>
<comment type="caution">
    <text evidence="1">The sequence shown here is derived from an EMBL/GenBank/DDBJ whole genome shotgun (WGS) entry which is preliminary data.</text>
</comment>
<protein>
    <submittedName>
        <fullName evidence="1">Uncharacterized protein</fullName>
    </submittedName>
</protein>
<reference evidence="1 2" key="1">
    <citation type="submission" date="2023-07" db="EMBL/GenBank/DDBJ databases">
        <title>Sorghum-associated microbial communities from plants grown in Nebraska, USA.</title>
        <authorList>
            <person name="Schachtman D."/>
        </authorList>
    </citation>
    <scope>NUCLEOTIDE SEQUENCE [LARGE SCALE GENOMIC DNA]</scope>
    <source>
        <strain evidence="1 2">DS1307</strain>
    </source>
</reference>